<dbReference type="EMBL" id="MT937337">
    <property type="protein sequence ID" value="QTF65963.1"/>
    <property type="molecule type" value="mRNA"/>
</dbReference>
<dbReference type="InterPro" id="IPR016087">
    <property type="entry name" value="Chalcone_isomerase"/>
</dbReference>
<proteinExistence type="evidence at transcript level"/>
<comment type="similarity">
    <text evidence="1">Belongs to the chalcone isomerase family.</text>
</comment>
<accession>A0A8A5KIY1</accession>
<dbReference type="Gene3D" id="3.50.70.10">
    <property type="match status" value="1"/>
</dbReference>
<dbReference type="PANTHER" id="PTHR47284">
    <property type="entry name" value="FATTY-ACID-BINDING PROTEIN 2"/>
    <property type="match status" value="1"/>
</dbReference>
<dbReference type="PANTHER" id="PTHR47284:SF3">
    <property type="entry name" value="FATTY-ACID-BINDING PROTEIN 2"/>
    <property type="match status" value="1"/>
</dbReference>
<dbReference type="SUPFAM" id="SSF54626">
    <property type="entry name" value="Chalcone isomerase"/>
    <property type="match status" value="1"/>
</dbReference>
<name>A0A8A5KIY1_9ASPA</name>
<dbReference type="Gene3D" id="1.10.890.20">
    <property type="match status" value="1"/>
</dbReference>
<protein>
    <recommendedName>
        <fullName evidence="2">Chalcone--flavanone isomerase</fullName>
    </recommendedName>
</protein>
<dbReference type="InterPro" id="IPR036298">
    <property type="entry name" value="Chalcone_isomerase_sf"/>
</dbReference>
<dbReference type="AlphaFoldDB" id="A0A8A5KIY1"/>
<dbReference type="InterPro" id="IPR016088">
    <property type="entry name" value="Chalcone_isomerase_3-sand"/>
</dbReference>
<gene>
    <name evidence="4" type="primary">FAP3</name>
</gene>
<organism evidence="4">
    <name type="scientific">Dracaena cambodiana</name>
    <dbReference type="NCBI Taxonomy" id="580341"/>
    <lineage>
        <taxon>Eukaryota</taxon>
        <taxon>Viridiplantae</taxon>
        <taxon>Streptophyta</taxon>
        <taxon>Embryophyta</taxon>
        <taxon>Tracheophyta</taxon>
        <taxon>Spermatophyta</taxon>
        <taxon>Magnoliopsida</taxon>
        <taxon>Liliopsida</taxon>
        <taxon>Asparagales</taxon>
        <taxon>Asparagaceae</taxon>
        <taxon>Nolinoideae</taxon>
        <taxon>Dracaena</taxon>
    </lineage>
</organism>
<dbReference type="GO" id="GO:0016872">
    <property type="term" value="F:intramolecular lyase activity"/>
    <property type="evidence" value="ECO:0007669"/>
    <property type="project" value="InterPro"/>
</dbReference>
<evidence type="ECO:0000313" key="4">
    <source>
        <dbReference type="EMBL" id="QTF65963.1"/>
    </source>
</evidence>
<reference evidence="4" key="1">
    <citation type="journal article" name="Front. Plant Sci.">
        <title>Identification and Characterization of Chalcone Isomerase Genes Involved in Flavonoid Production in Dracaena cambodiana.</title>
        <authorList>
            <person name="Zhu J."/>
            <person name="Zhao W."/>
            <person name="Li R."/>
            <person name="Guo D."/>
            <person name="Li H."/>
            <person name="Wang Y."/>
            <person name="Mei W."/>
            <person name="Peng S."/>
        </authorList>
    </citation>
    <scope>NUCLEOTIDE SEQUENCE</scope>
</reference>
<feature type="domain" description="Chalcone isomerase" evidence="3">
    <location>
        <begin position="244"/>
        <end position="417"/>
    </location>
</feature>
<dbReference type="Pfam" id="PF16035">
    <property type="entry name" value="Chalcone_2"/>
    <property type="match status" value="1"/>
</dbReference>
<evidence type="ECO:0000259" key="3">
    <source>
        <dbReference type="Pfam" id="PF16035"/>
    </source>
</evidence>
<evidence type="ECO:0000256" key="2">
    <source>
        <dbReference type="ARBA" id="ARBA00024426"/>
    </source>
</evidence>
<sequence>MRNNWFFFTNLDIDGGYQHIFPADPNLSQGFRAQFLSQFGSLVDVSVYHTNHFITSGNLALQETLSYISKFAGTIFIWSSTISNFNIFRKLSSNLRGTNPTNNLSSTLIEHVTASRQKPFRLHFGPGSDLGSGIPVFFAKIASSIFRFLGKQVKCHPFPVLSLAASLVPPFDNLSSKVLADSISMQDHVEQLSGSMDDDRGCDSLAISKIFWERDAIEPKTGIKFPTVLDSSFGGEDSSHLTTEVLVGTGSRTMRVIKIKTLKVYAFGLYVQPVSVCEKLSKYATVPVDELENRSDFFEDLLREDIHMTVRLVVNCNGLKINTIRDAFEKSLRTRLQKMNPETDYHCLSAFGSYFQQEIPLPMGTTINFRQTVEGQLITEVGGKLIGAVHSKDLCRAFFDMYIGDAPVSVQTKQEIAQNVACLIRRC</sequence>
<evidence type="ECO:0000256" key="1">
    <source>
        <dbReference type="ARBA" id="ARBA00007166"/>
    </source>
</evidence>
<dbReference type="GO" id="GO:0009570">
    <property type="term" value="C:chloroplast stroma"/>
    <property type="evidence" value="ECO:0007669"/>
    <property type="project" value="TreeGrafter"/>
</dbReference>
<dbReference type="InterPro" id="IPR016089">
    <property type="entry name" value="Chalcone_isomerase_bundle_sf"/>
</dbReference>
<dbReference type="GO" id="GO:0005504">
    <property type="term" value="F:fatty acid binding"/>
    <property type="evidence" value="ECO:0007669"/>
    <property type="project" value="TreeGrafter"/>
</dbReference>